<keyword evidence="5" id="KW-1185">Reference proteome</keyword>
<accession>A0A1B8AK99</accession>
<proteinExistence type="inferred from homology"/>
<evidence type="ECO:0000256" key="3">
    <source>
        <dbReference type="ARBA" id="ARBA00023002"/>
    </source>
</evidence>
<protein>
    <submittedName>
        <fullName evidence="4">Uncharacterized protein</fullName>
    </submittedName>
</protein>
<sequence>MADSPQPKRKAAGLLRRLTSPFRPSVVYPSKYLDLTGKTALVTGTTSGIGLEACRQLLSHGVSQLVMSARTKIRGEAVANELRIQYPHADIQVWILEMEAYDSVVAFVERAIIDLDRLDMVILNAGTFEPDASVSPYTGHEKMFQVNCLSTALLVRLFIPVLKVVPPAGETSRLTVVTAGHYNPQWYNSEWTTYEDMCRIDLLDESNFFRLRALWKYFLKSKMLLQPYLSELAAVVNPDEVIVNLVTPCLVRDTQLADKAIHMGWFHRWIKSTYALVGTTLEKGAATYIDAVAVKGKESHGRTIIDCRVLDRCKPLEHQAFKLWLKTELEFHSLFVGEKTLGAKIHNAVTDEILHNYLSNRFYT</sequence>
<dbReference type="Pfam" id="PF00106">
    <property type="entry name" value="adh_short"/>
    <property type="match status" value="1"/>
</dbReference>
<comment type="similarity">
    <text evidence="1">Belongs to the short-chain dehydrogenases/reductases (SDR) family.</text>
</comment>
<reference evidence="4 5" key="1">
    <citation type="submission" date="2016-06" db="EMBL/GenBank/DDBJ databases">
        <title>Living apart together: crosstalk between the core and supernumerary genomes in a fungal plant pathogen.</title>
        <authorList>
            <person name="Vanheule A."/>
            <person name="Audenaert K."/>
            <person name="Warris S."/>
            <person name="Van De Geest H."/>
            <person name="Schijlen E."/>
            <person name="Hofte M."/>
            <person name="De Saeger S."/>
            <person name="Haesaert G."/>
            <person name="Waalwijk C."/>
            <person name="Van Der Lee T."/>
        </authorList>
    </citation>
    <scope>NUCLEOTIDE SEQUENCE [LARGE SCALE GENOMIC DNA]</scope>
    <source>
        <strain evidence="4 5">2516</strain>
    </source>
</reference>
<dbReference type="PANTHER" id="PTHR24320">
    <property type="entry name" value="RETINOL DEHYDROGENASE"/>
    <property type="match status" value="1"/>
</dbReference>
<dbReference type="OMA" id="WHTPEED"/>
<gene>
    <name evidence="4" type="ORF">FPOA_07283</name>
</gene>
<name>A0A1B8AK99_FUSPO</name>
<dbReference type="PRINTS" id="PR00081">
    <property type="entry name" value="GDHRDH"/>
</dbReference>
<dbReference type="InterPro" id="IPR002347">
    <property type="entry name" value="SDR_fam"/>
</dbReference>
<dbReference type="InterPro" id="IPR036291">
    <property type="entry name" value="NAD(P)-bd_dom_sf"/>
</dbReference>
<dbReference type="SUPFAM" id="SSF51735">
    <property type="entry name" value="NAD(P)-binding Rossmann-fold domains"/>
    <property type="match status" value="1"/>
</dbReference>
<evidence type="ECO:0000256" key="2">
    <source>
        <dbReference type="ARBA" id="ARBA00022857"/>
    </source>
</evidence>
<keyword evidence="3" id="KW-0560">Oxidoreductase</keyword>
<dbReference type="STRING" id="36050.A0A1B8AK99"/>
<dbReference type="Proteomes" id="UP000091967">
    <property type="component" value="Unassembled WGS sequence"/>
</dbReference>
<evidence type="ECO:0000256" key="1">
    <source>
        <dbReference type="ARBA" id="ARBA00006484"/>
    </source>
</evidence>
<dbReference type="GO" id="GO:0016491">
    <property type="term" value="F:oxidoreductase activity"/>
    <property type="evidence" value="ECO:0007669"/>
    <property type="project" value="UniProtKB-KW"/>
</dbReference>
<evidence type="ECO:0000313" key="4">
    <source>
        <dbReference type="EMBL" id="OBS20943.1"/>
    </source>
</evidence>
<keyword evidence="2" id="KW-0521">NADP</keyword>
<dbReference type="PANTHER" id="PTHR24320:SF252">
    <property type="entry name" value="DEHYDROGENASE_REDUCTASE FAMILY PROTEIN, PUTATIVE (AFU_ORTHOLOGUE AFUA_3G08550)-RELATED"/>
    <property type="match status" value="1"/>
</dbReference>
<dbReference type="AlphaFoldDB" id="A0A1B8AK99"/>
<evidence type="ECO:0000313" key="5">
    <source>
        <dbReference type="Proteomes" id="UP000091967"/>
    </source>
</evidence>
<dbReference type="Gene3D" id="3.40.50.720">
    <property type="entry name" value="NAD(P)-binding Rossmann-like Domain"/>
    <property type="match status" value="1"/>
</dbReference>
<dbReference type="EMBL" id="LYXU01000003">
    <property type="protein sequence ID" value="OBS20943.1"/>
    <property type="molecule type" value="Genomic_DNA"/>
</dbReference>
<organism evidence="4 5">
    <name type="scientific">Fusarium poae</name>
    <dbReference type="NCBI Taxonomy" id="36050"/>
    <lineage>
        <taxon>Eukaryota</taxon>
        <taxon>Fungi</taxon>
        <taxon>Dikarya</taxon>
        <taxon>Ascomycota</taxon>
        <taxon>Pezizomycotina</taxon>
        <taxon>Sordariomycetes</taxon>
        <taxon>Hypocreomycetidae</taxon>
        <taxon>Hypocreales</taxon>
        <taxon>Nectriaceae</taxon>
        <taxon>Fusarium</taxon>
    </lineage>
</organism>
<comment type="caution">
    <text evidence="4">The sequence shown here is derived from an EMBL/GenBank/DDBJ whole genome shotgun (WGS) entry which is preliminary data.</text>
</comment>